<feature type="domain" description="DUF2470" evidence="1">
    <location>
        <begin position="178"/>
        <end position="249"/>
    </location>
</feature>
<dbReference type="InterPro" id="IPR037119">
    <property type="entry name" value="Haem_oxidase_HugZ-like_sf"/>
</dbReference>
<dbReference type="SUPFAM" id="SSF50475">
    <property type="entry name" value="FMN-binding split barrel"/>
    <property type="match status" value="1"/>
</dbReference>
<accession>H5XQM1</accession>
<dbReference type="AlphaFoldDB" id="H5XQM1"/>
<dbReference type="InterPro" id="IPR019595">
    <property type="entry name" value="DUF2470"/>
</dbReference>
<name>H5XQM1_9PSEU</name>
<sequence length="272" mass="29896">MSEPATRMPPTPRPAERAKTIAVRGGPAHLLLAVGHDARTEPTPPVLWHLHAGHDVSIVLPTDDPLASGLHGDANAELAVTLEVTDEAPVDLRQPVRGLLWLTGWLRGLDDHTARSRAVTIADASTEPEPRLLDVGHGLSLLRFTPASVVVADSEGTHSLSPITFDAAMPDPLHDYEGRWLRHLEHDHVDIVTRLSRLLPPELREGRVRPLGLDRYGLRLRVELPDDDHDVRLAFTRSVENPPQLAVELRKLVGCPFLHRRDVQSPGVDGEA</sequence>
<dbReference type="STRING" id="882082.SaccyDRAFT_0127"/>
<dbReference type="OrthoDB" id="3381348at2"/>
<dbReference type="HOGENOM" id="CLU_082128_1_0_11"/>
<dbReference type="EMBL" id="CM001440">
    <property type="protein sequence ID" value="EHR59067.1"/>
    <property type="molecule type" value="Genomic_DNA"/>
</dbReference>
<organism evidence="2 3">
    <name type="scientific">Saccharomonospora cyanea NA-134</name>
    <dbReference type="NCBI Taxonomy" id="882082"/>
    <lineage>
        <taxon>Bacteria</taxon>
        <taxon>Bacillati</taxon>
        <taxon>Actinomycetota</taxon>
        <taxon>Actinomycetes</taxon>
        <taxon>Pseudonocardiales</taxon>
        <taxon>Pseudonocardiaceae</taxon>
        <taxon>Saccharomonospora</taxon>
    </lineage>
</organism>
<gene>
    <name evidence="2" type="ORF">SaccyDRAFT_0127</name>
</gene>
<protein>
    <recommendedName>
        <fullName evidence="1">DUF2470 domain-containing protein</fullName>
    </recommendedName>
</protein>
<evidence type="ECO:0000313" key="3">
    <source>
        <dbReference type="Proteomes" id="UP000002791"/>
    </source>
</evidence>
<keyword evidence="3" id="KW-1185">Reference proteome</keyword>
<evidence type="ECO:0000313" key="2">
    <source>
        <dbReference type="EMBL" id="EHR59067.1"/>
    </source>
</evidence>
<evidence type="ECO:0000259" key="1">
    <source>
        <dbReference type="Pfam" id="PF10615"/>
    </source>
</evidence>
<dbReference type="Pfam" id="PF10615">
    <property type="entry name" value="DUF2470"/>
    <property type="match status" value="1"/>
</dbReference>
<dbReference type="Gene3D" id="3.20.180.10">
    <property type="entry name" value="PNP-oxidase-like"/>
    <property type="match status" value="1"/>
</dbReference>
<proteinExistence type="predicted"/>
<dbReference type="Proteomes" id="UP000002791">
    <property type="component" value="Chromosome"/>
</dbReference>
<dbReference type="RefSeq" id="WP_005452629.1">
    <property type="nucleotide sequence ID" value="NZ_CM001440.1"/>
</dbReference>
<dbReference type="eggNOG" id="ENOG5033163">
    <property type="taxonomic scope" value="Bacteria"/>
</dbReference>
<reference evidence="2 3" key="1">
    <citation type="submission" date="2011-11" db="EMBL/GenBank/DDBJ databases">
        <title>The Noncontiguous Finished sequence of Saccharomonospora cyanea NA-134.</title>
        <authorList>
            <consortium name="US DOE Joint Genome Institute"/>
            <person name="Lucas S."/>
            <person name="Han J."/>
            <person name="Lapidus A."/>
            <person name="Cheng J.-F."/>
            <person name="Goodwin L."/>
            <person name="Pitluck S."/>
            <person name="Peters L."/>
            <person name="Ovchinnikova G."/>
            <person name="Lu M."/>
            <person name="Detter J.C."/>
            <person name="Han C."/>
            <person name="Tapia R."/>
            <person name="Land M."/>
            <person name="Hauser L."/>
            <person name="Kyrpides N."/>
            <person name="Ivanova N."/>
            <person name="Pagani I."/>
            <person name="Brambilla E.-M."/>
            <person name="Klenk H.-P."/>
            <person name="Woyke T."/>
        </authorList>
    </citation>
    <scope>NUCLEOTIDE SEQUENCE [LARGE SCALE GENOMIC DNA]</scope>
    <source>
        <strain evidence="2 3">NA-134</strain>
    </source>
</reference>